<dbReference type="InterPro" id="IPR031709">
    <property type="entry name" value="PutAbiC"/>
</dbReference>
<dbReference type="STRING" id="1792845.BC343_02325"/>
<protein>
    <recommendedName>
        <fullName evidence="4">Phage abortive infection protein</fullName>
    </recommendedName>
</protein>
<dbReference type="OrthoDB" id="6678638at2"/>
<name>A0A1S9PMV2_9SPHI</name>
<evidence type="ECO:0000256" key="1">
    <source>
        <dbReference type="SAM" id="Phobius"/>
    </source>
</evidence>
<accession>A0A1S9PMV2</accession>
<sequence length="403" mass="46738">MTIFVLLVTFTLIGLLITVAWLVFSRVTATKSGIIPIGHTSNVGGLSWKVYVCLILAGLIIIGSFWAPFLLTRKAINEDFNFSNTGQIGDTIGGLMNPFIAIAGVIVTGLAFYIQYKANEQQRALFLAEQDENKAQLQLQIDVQNRQNELAQFESQFYEMLKLHRENISEMDVSGYDFNEVGSTLVRFEKTTSGRKIFVTMQKELECIFGIYKLVSGTLTKDGLDHSYQIFFEGLDEFSKKHPEQKLFVDKLNEARRRHRYPDDSITTNQSRKDFGNDIKMNFNFKPFSGHASRLGHYFRHLYLAVKSIATSDIVTDYDDRMKYLKLLRAQLSNHEQILLFYNWLAGYGTDWENNEQPFFTEYKMIHNLWYDRLPKDEIIQQNVNFLRTKNVEHRQGKMFEID</sequence>
<dbReference type="EMBL" id="MBTF01000001">
    <property type="protein sequence ID" value="OOQ61918.1"/>
    <property type="molecule type" value="Genomic_DNA"/>
</dbReference>
<proteinExistence type="predicted"/>
<gene>
    <name evidence="2" type="ORF">BC343_02325</name>
</gene>
<feature type="transmembrane region" description="Helical" evidence="1">
    <location>
        <begin position="92"/>
        <end position="114"/>
    </location>
</feature>
<comment type="caution">
    <text evidence="2">The sequence shown here is derived from an EMBL/GenBank/DDBJ whole genome shotgun (WGS) entry which is preliminary data.</text>
</comment>
<evidence type="ECO:0000313" key="2">
    <source>
        <dbReference type="EMBL" id="OOQ61918.1"/>
    </source>
</evidence>
<reference evidence="2 3" key="1">
    <citation type="submission" date="2016-07" db="EMBL/GenBank/DDBJ databases">
        <title>Genomic analysis of zinc-resistant bacterium Mucilaginibacter pedocola TBZ30.</title>
        <authorList>
            <person name="Huang J."/>
            <person name="Tang J."/>
        </authorList>
    </citation>
    <scope>NUCLEOTIDE SEQUENCE [LARGE SCALE GENOMIC DNA]</scope>
    <source>
        <strain evidence="2 3">TBZ30</strain>
    </source>
</reference>
<feature type="transmembrane region" description="Helical" evidence="1">
    <location>
        <begin position="49"/>
        <end position="71"/>
    </location>
</feature>
<organism evidence="2 3">
    <name type="scientific">Mucilaginibacter pedocola</name>
    <dbReference type="NCBI Taxonomy" id="1792845"/>
    <lineage>
        <taxon>Bacteria</taxon>
        <taxon>Pseudomonadati</taxon>
        <taxon>Bacteroidota</taxon>
        <taxon>Sphingobacteriia</taxon>
        <taxon>Sphingobacteriales</taxon>
        <taxon>Sphingobacteriaceae</taxon>
        <taxon>Mucilaginibacter</taxon>
    </lineage>
</organism>
<keyword evidence="3" id="KW-1185">Reference proteome</keyword>
<dbReference type="RefSeq" id="WP_078346101.1">
    <property type="nucleotide sequence ID" value="NZ_MBTF01000001.1"/>
</dbReference>
<evidence type="ECO:0008006" key="4">
    <source>
        <dbReference type="Google" id="ProtNLM"/>
    </source>
</evidence>
<dbReference type="AlphaFoldDB" id="A0A1S9PMV2"/>
<dbReference type="Pfam" id="PF16872">
    <property type="entry name" value="putAbiC"/>
    <property type="match status" value="1"/>
</dbReference>
<keyword evidence="1" id="KW-0472">Membrane</keyword>
<dbReference type="Proteomes" id="UP000189739">
    <property type="component" value="Unassembled WGS sequence"/>
</dbReference>
<keyword evidence="1" id="KW-0812">Transmembrane</keyword>
<evidence type="ECO:0000313" key="3">
    <source>
        <dbReference type="Proteomes" id="UP000189739"/>
    </source>
</evidence>
<keyword evidence="1" id="KW-1133">Transmembrane helix</keyword>